<proteinExistence type="inferred from homology"/>
<dbReference type="PANTHER" id="PTHR32319">
    <property type="entry name" value="BACTERIAL HEMOLYSIN-LIKE PROTEIN"/>
    <property type="match status" value="1"/>
</dbReference>
<protein>
    <submittedName>
        <fullName evidence="5">23S rRNA (Cytidine1920-2'-O)/16S rRNA (Cytidine1409-2'-O)-methyltransferase</fullName>
    </submittedName>
</protein>
<dbReference type="GO" id="GO:0008168">
    <property type="term" value="F:methyltransferase activity"/>
    <property type="evidence" value="ECO:0007669"/>
    <property type="project" value="UniProtKB-KW"/>
</dbReference>
<organism evidence="5 6">
    <name type="scientific">Leucobacter luti</name>
    <dbReference type="NCBI Taxonomy" id="340320"/>
    <lineage>
        <taxon>Bacteria</taxon>
        <taxon>Bacillati</taxon>
        <taxon>Actinomycetota</taxon>
        <taxon>Actinomycetes</taxon>
        <taxon>Micrococcales</taxon>
        <taxon>Microbacteriaceae</taxon>
        <taxon>Leucobacter</taxon>
    </lineage>
</organism>
<keyword evidence="5" id="KW-0489">Methyltransferase</keyword>
<dbReference type="NCBIfam" id="TIGR00478">
    <property type="entry name" value="tly"/>
    <property type="match status" value="1"/>
</dbReference>
<dbReference type="InterPro" id="IPR004538">
    <property type="entry name" value="Hemolysin_A/TlyA"/>
</dbReference>
<reference evidence="5 6" key="1">
    <citation type="submission" date="2019-03" db="EMBL/GenBank/DDBJ databases">
        <title>Genomic analyses of the natural microbiome of Caenorhabditis elegans.</title>
        <authorList>
            <person name="Samuel B."/>
        </authorList>
    </citation>
    <scope>NUCLEOTIDE SEQUENCE [LARGE SCALE GENOMIC DNA]</scope>
    <source>
        <strain evidence="5 6">JUb18</strain>
    </source>
</reference>
<evidence type="ECO:0000256" key="3">
    <source>
        <dbReference type="PROSITE-ProRule" id="PRU00182"/>
    </source>
</evidence>
<dbReference type="Gene3D" id="3.10.290.10">
    <property type="entry name" value="RNA-binding S4 domain"/>
    <property type="match status" value="1"/>
</dbReference>
<dbReference type="SUPFAM" id="SSF55174">
    <property type="entry name" value="Alpha-L RNA-binding motif"/>
    <property type="match status" value="1"/>
</dbReference>
<comment type="similarity">
    <text evidence="2">Belongs to the TlyA family.</text>
</comment>
<dbReference type="PANTHER" id="PTHR32319:SF0">
    <property type="entry name" value="BACTERIAL HEMOLYSIN-LIKE PROTEIN"/>
    <property type="match status" value="1"/>
</dbReference>
<dbReference type="InterPro" id="IPR002942">
    <property type="entry name" value="S4_RNA-bd"/>
</dbReference>
<dbReference type="CDD" id="cd02440">
    <property type="entry name" value="AdoMet_MTases"/>
    <property type="match status" value="1"/>
</dbReference>
<evidence type="ECO:0000313" key="6">
    <source>
        <dbReference type="Proteomes" id="UP000295601"/>
    </source>
</evidence>
<sequence>MASDPTAIWDGDPTRLDRVLPELGLARSRSRATELIAAGGVTVDAKPATKPGLRVMPGTRITVAGDDHYVGRAAHKLIAALDTFGVPVDGTTALDIGASTGGFTQVLLERGARAVQAIDVGRDQLAPQLRADSRVHLVEGRNARELTADNLAADTGIPEQPTLVVADLSFISLSLVFPAIARVAATEAHLVLLIKPQFEVGRVRDGVVTSPELWAEAIRIVLRAAAEHGFTAQGLAPSPIAGGMGNREFLAHFVRGSDPHPTEWEGRIAELSAVPQPAPGNLPGRVEGAQ</sequence>
<evidence type="ECO:0000259" key="4">
    <source>
        <dbReference type="SMART" id="SM00363"/>
    </source>
</evidence>
<dbReference type="Pfam" id="PF01728">
    <property type="entry name" value="FtsJ"/>
    <property type="match status" value="1"/>
</dbReference>
<evidence type="ECO:0000256" key="1">
    <source>
        <dbReference type="ARBA" id="ARBA00022884"/>
    </source>
</evidence>
<evidence type="ECO:0000313" key="5">
    <source>
        <dbReference type="EMBL" id="TDP94208.1"/>
    </source>
</evidence>
<accession>A0A4V3CYH9</accession>
<dbReference type="CDD" id="cd00165">
    <property type="entry name" value="S4"/>
    <property type="match status" value="1"/>
</dbReference>
<dbReference type="Gene3D" id="3.40.50.150">
    <property type="entry name" value="Vaccinia Virus protein VP39"/>
    <property type="match status" value="1"/>
</dbReference>
<dbReference type="SUPFAM" id="SSF53335">
    <property type="entry name" value="S-adenosyl-L-methionine-dependent methyltransferases"/>
    <property type="match status" value="1"/>
</dbReference>
<dbReference type="EMBL" id="SNYA01000002">
    <property type="protein sequence ID" value="TDP94208.1"/>
    <property type="molecule type" value="Genomic_DNA"/>
</dbReference>
<dbReference type="PROSITE" id="PS50889">
    <property type="entry name" value="S4"/>
    <property type="match status" value="1"/>
</dbReference>
<dbReference type="SMART" id="SM00363">
    <property type="entry name" value="S4"/>
    <property type="match status" value="1"/>
</dbReference>
<evidence type="ECO:0000256" key="2">
    <source>
        <dbReference type="ARBA" id="ARBA00029460"/>
    </source>
</evidence>
<keyword evidence="6" id="KW-1185">Reference proteome</keyword>
<gene>
    <name evidence="5" type="ORF">EDF62_0615</name>
</gene>
<dbReference type="Pfam" id="PF01479">
    <property type="entry name" value="S4"/>
    <property type="match status" value="1"/>
</dbReference>
<dbReference type="Proteomes" id="UP000295601">
    <property type="component" value="Unassembled WGS sequence"/>
</dbReference>
<dbReference type="InterPro" id="IPR036986">
    <property type="entry name" value="S4_RNA-bd_sf"/>
</dbReference>
<keyword evidence="5" id="KW-0808">Transferase</keyword>
<comment type="caution">
    <text evidence="5">The sequence shown here is derived from an EMBL/GenBank/DDBJ whole genome shotgun (WGS) entry which is preliminary data.</text>
</comment>
<dbReference type="InterPro" id="IPR047048">
    <property type="entry name" value="TlyA"/>
</dbReference>
<dbReference type="AlphaFoldDB" id="A0A4V3CYH9"/>
<dbReference type="RefSeq" id="WP_220175541.1">
    <property type="nucleotide sequence ID" value="NZ_CP080492.1"/>
</dbReference>
<dbReference type="PIRSF" id="PIRSF005578">
    <property type="entry name" value="TlyA"/>
    <property type="match status" value="1"/>
</dbReference>
<dbReference type="InterPro" id="IPR002877">
    <property type="entry name" value="RNA_MeTrfase_FtsJ_dom"/>
</dbReference>
<dbReference type="GO" id="GO:0032259">
    <property type="term" value="P:methylation"/>
    <property type="evidence" value="ECO:0007669"/>
    <property type="project" value="UniProtKB-KW"/>
</dbReference>
<name>A0A4V3CYH9_9MICO</name>
<dbReference type="GO" id="GO:0003723">
    <property type="term" value="F:RNA binding"/>
    <property type="evidence" value="ECO:0007669"/>
    <property type="project" value="UniProtKB-KW"/>
</dbReference>
<keyword evidence="1 3" id="KW-0694">RNA-binding</keyword>
<dbReference type="InterPro" id="IPR029063">
    <property type="entry name" value="SAM-dependent_MTases_sf"/>
</dbReference>
<feature type="domain" description="RNA-binding S4" evidence="4">
    <location>
        <begin position="14"/>
        <end position="78"/>
    </location>
</feature>